<feature type="compositionally biased region" description="Acidic residues" evidence="5">
    <location>
        <begin position="214"/>
        <end position="224"/>
    </location>
</feature>
<feature type="compositionally biased region" description="Acidic residues" evidence="5">
    <location>
        <begin position="65"/>
        <end position="82"/>
    </location>
</feature>
<evidence type="ECO:0000256" key="5">
    <source>
        <dbReference type="SAM" id="MobiDB-lite"/>
    </source>
</evidence>
<name>A0A077ZV05_STYLE</name>
<dbReference type="Gene3D" id="3.30.60.90">
    <property type="match status" value="1"/>
</dbReference>
<dbReference type="PANTHER" id="PTHR14490:SF5">
    <property type="entry name" value="PROTEIN KRI1 HOMOLOG"/>
    <property type="match status" value="1"/>
</dbReference>
<dbReference type="OMA" id="WDNYDPR"/>
<dbReference type="InterPro" id="IPR024626">
    <property type="entry name" value="Kri1-like_C"/>
</dbReference>
<dbReference type="InterPro" id="IPR018034">
    <property type="entry name" value="Kri1"/>
</dbReference>
<feature type="compositionally biased region" description="Acidic residues" evidence="5">
    <location>
        <begin position="450"/>
        <end position="470"/>
    </location>
</feature>
<feature type="region of interest" description="Disordered" evidence="5">
    <location>
        <begin position="145"/>
        <end position="227"/>
    </location>
</feature>
<feature type="compositionally biased region" description="Basic and acidic residues" evidence="5">
    <location>
        <begin position="326"/>
        <end position="360"/>
    </location>
</feature>
<proteinExistence type="inferred from homology"/>
<dbReference type="Pfam" id="PF12936">
    <property type="entry name" value="Kri1_C"/>
    <property type="match status" value="1"/>
</dbReference>
<feature type="region of interest" description="Disordered" evidence="5">
    <location>
        <begin position="1"/>
        <end position="87"/>
    </location>
</feature>
<dbReference type="InterPro" id="IPR043145">
    <property type="entry name" value="Znf_ZZ_sf"/>
</dbReference>
<feature type="compositionally biased region" description="Basic and acidic residues" evidence="5">
    <location>
        <begin position="809"/>
        <end position="820"/>
    </location>
</feature>
<comment type="similarity">
    <text evidence="1">Belongs to the KRI1 family.</text>
</comment>
<dbReference type="Pfam" id="PF05178">
    <property type="entry name" value="Kri1"/>
    <property type="match status" value="1"/>
</dbReference>
<feature type="domain" description="Kri1-like C-terminal" evidence="6">
    <location>
        <begin position="659"/>
        <end position="737"/>
    </location>
</feature>
<dbReference type="GO" id="GO:0030686">
    <property type="term" value="C:90S preribosome"/>
    <property type="evidence" value="ECO:0007669"/>
    <property type="project" value="TreeGrafter"/>
</dbReference>
<keyword evidence="3" id="KW-0863">Zinc-finger</keyword>
<feature type="compositionally biased region" description="Acidic residues" evidence="5">
    <location>
        <begin position="114"/>
        <end position="123"/>
    </location>
</feature>
<reference evidence="7 8" key="1">
    <citation type="submission" date="2014-06" db="EMBL/GenBank/DDBJ databases">
        <authorList>
            <person name="Swart Estienne"/>
        </authorList>
    </citation>
    <scope>NUCLEOTIDE SEQUENCE [LARGE SCALE GENOMIC DNA]</scope>
    <source>
        <strain evidence="7 8">130c</strain>
    </source>
</reference>
<dbReference type="GO" id="GO:0000447">
    <property type="term" value="P:endonucleolytic cleavage in ITS1 to separate SSU-rRNA from 5.8S rRNA and LSU-rRNA from tricistronic rRNA transcript (SSU-rRNA, 5.8S rRNA, LSU-rRNA)"/>
    <property type="evidence" value="ECO:0007669"/>
    <property type="project" value="TreeGrafter"/>
</dbReference>
<sequence length="863" mass="102918">MSKSKGQVVANKSKKTLFEEEEDINSDGLKINTEFARKFEHNKRRELLEQGKEKYGEKALRDNDGSDNESESEEEEEDEEADLINPHFEKKFLQTLTMIRNNDPKLKEIKDELFKDEDFDDEQDQKRDIKKKDKKLTYKDQIRLDALKGDVSSSDDEKNSNLFKKKKGQVETLAEEETRLKNEFKKAAKVDGKQKAKPDDEESEDDFLKKKNSEEDENDEEIPDNIEGLKLDEILKKKKKKKEMNLVTDQELLQRFWGDDAKLDSKDKFLRNYILLEGWKDKFKGLGKTQEQIDKEDEQRDKEMEEYEEKYNFRFEDSTGRYITTHARDVPDSMRRQESKRKDQRQDKKERIEDEKRRKQEEINQLKQLKRDEILEKLRKAEFLSGYDHSQLEERKLLEKAEKELKTEFIPELYDRTMEKIFDEKYYEMDDKKAKYFEKEKSLNLRLMNDDDINEDQDEEMEEGEQEHDSEDDKKIMRNYEQELAKSVKKQVKDKKKIVEEDLEDVQDYDTWYACDGCNKAIDAGEFRFDCNTCDNFTFCEKCYKKNKTHLHKFNRAKVPMQQKPPKNNKDLIEKAYMLCHTCGECLLEASKRVYICKECSKDFEKGDIMYFCLKCKNAEKHPDHKLEKLKVLPGESAAAKLMNKDKDKMTEEEKKEYLEQLLDDYYNLEFEDVIGGGSVKTRFKYTKVAKADFGLTEDEILLLDDLQLNKMVSLKKYRAYIDLQNEKDEQEQETEGPYEKRKRNEIEGSVNVHRVRNIKKHYKQELEEKKVKFVIFLYIFQKLLKQALLTSVEQEKEKYFKGSQAAQDMRDKNAREMSKNKQRKQKRQQGEENPEDIPESVSQIEDENTAKKRKRLALYGVK</sequence>
<dbReference type="OrthoDB" id="306996at2759"/>
<keyword evidence="2" id="KW-0479">Metal-binding</keyword>
<evidence type="ECO:0000313" key="8">
    <source>
        <dbReference type="Proteomes" id="UP000039865"/>
    </source>
</evidence>
<dbReference type="AlphaFoldDB" id="A0A077ZV05"/>
<dbReference type="EMBL" id="CCKQ01001161">
    <property type="protein sequence ID" value="CDW72271.1"/>
    <property type="molecule type" value="Genomic_DNA"/>
</dbReference>
<evidence type="ECO:0000256" key="2">
    <source>
        <dbReference type="ARBA" id="ARBA00022723"/>
    </source>
</evidence>
<feature type="region of interest" description="Disordered" evidence="5">
    <location>
        <begin position="727"/>
        <end position="746"/>
    </location>
</feature>
<keyword evidence="8" id="KW-1185">Reference proteome</keyword>
<feature type="region of interest" description="Disordered" evidence="5">
    <location>
        <begin position="322"/>
        <end position="360"/>
    </location>
</feature>
<feature type="compositionally biased region" description="Basic and acidic residues" evidence="5">
    <location>
        <begin position="35"/>
        <end position="64"/>
    </location>
</feature>
<dbReference type="GO" id="GO:0005730">
    <property type="term" value="C:nucleolus"/>
    <property type="evidence" value="ECO:0007669"/>
    <property type="project" value="TreeGrafter"/>
</dbReference>
<organism evidence="7 8">
    <name type="scientific">Stylonychia lemnae</name>
    <name type="common">Ciliate</name>
    <dbReference type="NCBI Taxonomy" id="5949"/>
    <lineage>
        <taxon>Eukaryota</taxon>
        <taxon>Sar</taxon>
        <taxon>Alveolata</taxon>
        <taxon>Ciliophora</taxon>
        <taxon>Intramacronucleata</taxon>
        <taxon>Spirotrichea</taxon>
        <taxon>Stichotrichia</taxon>
        <taxon>Sporadotrichida</taxon>
        <taxon>Oxytrichidae</taxon>
        <taxon>Stylonychinae</taxon>
        <taxon>Stylonychia</taxon>
    </lineage>
</organism>
<evidence type="ECO:0000256" key="3">
    <source>
        <dbReference type="ARBA" id="ARBA00022771"/>
    </source>
</evidence>
<dbReference type="PANTHER" id="PTHR14490">
    <property type="entry name" value="ZINC FINGER, ZZ TYPE"/>
    <property type="match status" value="1"/>
</dbReference>
<gene>
    <name evidence="7" type="primary">Contig1237.g1359</name>
    <name evidence="7" type="ORF">STYLEM_1229</name>
</gene>
<keyword evidence="4" id="KW-0862">Zinc</keyword>
<feature type="compositionally biased region" description="Basic and acidic residues" evidence="5">
    <location>
        <begin position="176"/>
        <end position="198"/>
    </location>
</feature>
<accession>A0A077ZV05</accession>
<feature type="region of interest" description="Disordered" evidence="5">
    <location>
        <begin position="800"/>
        <end position="851"/>
    </location>
</feature>
<dbReference type="CDD" id="cd02249">
    <property type="entry name" value="ZZ"/>
    <property type="match status" value="1"/>
</dbReference>
<feature type="region of interest" description="Disordered" evidence="5">
    <location>
        <begin position="112"/>
        <end position="132"/>
    </location>
</feature>
<evidence type="ECO:0000313" key="7">
    <source>
        <dbReference type="EMBL" id="CDW72271.1"/>
    </source>
</evidence>
<dbReference type="Proteomes" id="UP000039865">
    <property type="component" value="Unassembled WGS sequence"/>
</dbReference>
<protein>
    <submittedName>
        <fullName evidence="7">Zz domain protein</fullName>
    </submittedName>
</protein>
<dbReference type="FunCoup" id="A0A077ZV05">
    <property type="interactions" value="90"/>
</dbReference>
<dbReference type="GO" id="GO:0008270">
    <property type="term" value="F:zinc ion binding"/>
    <property type="evidence" value="ECO:0007669"/>
    <property type="project" value="UniProtKB-KW"/>
</dbReference>
<feature type="region of interest" description="Disordered" evidence="5">
    <location>
        <begin position="449"/>
        <end position="474"/>
    </location>
</feature>
<dbReference type="InParanoid" id="A0A077ZV05"/>
<evidence type="ECO:0000256" key="4">
    <source>
        <dbReference type="ARBA" id="ARBA00022833"/>
    </source>
</evidence>
<dbReference type="SUPFAM" id="SSF57850">
    <property type="entry name" value="RING/U-box"/>
    <property type="match status" value="1"/>
</dbReference>
<evidence type="ECO:0000259" key="6">
    <source>
        <dbReference type="Pfam" id="PF12936"/>
    </source>
</evidence>
<evidence type="ECO:0000256" key="1">
    <source>
        <dbReference type="ARBA" id="ARBA00007473"/>
    </source>
</evidence>